<name>A0A0B2QK98_GLYSO</name>
<keyword evidence="17" id="KW-1185">Reference proteome</keyword>
<evidence type="ECO:0000256" key="8">
    <source>
        <dbReference type="ARBA" id="ARBA00022989"/>
    </source>
</evidence>
<dbReference type="InterPro" id="IPR043926">
    <property type="entry name" value="ABCG_dom"/>
</dbReference>
<dbReference type="GO" id="GO:0005524">
    <property type="term" value="F:ATP binding"/>
    <property type="evidence" value="ECO:0007669"/>
    <property type="project" value="UniProtKB-KW"/>
</dbReference>
<keyword evidence="4" id="KW-0597">Phosphoprotein</keyword>
<dbReference type="CDD" id="cd03213">
    <property type="entry name" value="ABCG_EPDR"/>
    <property type="match status" value="1"/>
</dbReference>
<comment type="similarity">
    <text evidence="2">Belongs to the ABC transporter superfamily. ABCG family. Eye pigment precursor importer (TC 3.A.1.204) subfamily.</text>
</comment>
<evidence type="ECO:0000259" key="12">
    <source>
        <dbReference type="PROSITE" id="PS50893"/>
    </source>
</evidence>
<keyword evidence="7" id="KW-0067">ATP-binding</keyword>
<gene>
    <name evidence="14" type="ORF">D0Y65_033118</name>
    <name evidence="13" type="ORF">glysoja_044221</name>
</gene>
<evidence type="ECO:0000313" key="15">
    <source>
        <dbReference type="EMBL" id="RZB73837.1"/>
    </source>
</evidence>
<dbReference type="GO" id="GO:0016020">
    <property type="term" value="C:membrane"/>
    <property type="evidence" value="ECO:0007669"/>
    <property type="project" value="UniProtKB-SubCell"/>
</dbReference>
<protein>
    <submittedName>
        <fullName evidence="13 14">ABC transporter G family member 15</fullName>
    </submittedName>
    <submittedName>
        <fullName evidence="15">ABC transporter G family member 15 isoform B</fullName>
    </submittedName>
    <submittedName>
        <fullName evidence="16">ABC transporter G family member 15 isoform C</fullName>
    </submittedName>
</protein>
<dbReference type="InterPro" id="IPR052215">
    <property type="entry name" value="Plant_ABCG"/>
</dbReference>
<dbReference type="SMR" id="A0A0B2QK98"/>
<keyword evidence="5 11" id="KW-0812">Transmembrane</keyword>
<feature type="transmembrane region" description="Helical" evidence="11">
    <location>
        <begin position="502"/>
        <end position="524"/>
    </location>
</feature>
<dbReference type="InterPro" id="IPR017871">
    <property type="entry name" value="ABC_transporter-like_CS"/>
</dbReference>
<dbReference type="Pfam" id="PF01061">
    <property type="entry name" value="ABC2_membrane"/>
    <property type="match status" value="1"/>
</dbReference>
<feature type="transmembrane region" description="Helical" evidence="11">
    <location>
        <begin position="466"/>
        <end position="490"/>
    </location>
</feature>
<dbReference type="Gramene" id="XM_028339036.1">
    <property type="protein sequence ID" value="XP_028194837.1"/>
    <property type="gene ID" value="LOC114380103"/>
</dbReference>
<evidence type="ECO:0000256" key="1">
    <source>
        <dbReference type="ARBA" id="ARBA00004141"/>
    </source>
</evidence>
<dbReference type="EMBL" id="QZWG01000012">
    <property type="protein sequence ID" value="RZB73836.1"/>
    <property type="molecule type" value="Genomic_DNA"/>
</dbReference>
<dbReference type="InterPro" id="IPR003439">
    <property type="entry name" value="ABC_transporter-like_ATP-bd"/>
</dbReference>
<evidence type="ECO:0000313" key="14">
    <source>
        <dbReference type="EMBL" id="RZB73836.1"/>
    </source>
</evidence>
<dbReference type="PANTHER" id="PTHR48042">
    <property type="entry name" value="ABC TRANSPORTER G FAMILY MEMBER 11"/>
    <property type="match status" value="1"/>
</dbReference>
<proteinExistence type="inferred from homology"/>
<keyword evidence="3" id="KW-0813">Transport</keyword>
<dbReference type="SMART" id="SM00382">
    <property type="entry name" value="AAA"/>
    <property type="match status" value="1"/>
</dbReference>
<evidence type="ECO:0000256" key="7">
    <source>
        <dbReference type="ARBA" id="ARBA00022840"/>
    </source>
</evidence>
<keyword evidence="8 11" id="KW-1133">Transmembrane helix</keyword>
<feature type="transmembrane region" description="Helical" evidence="11">
    <location>
        <begin position="618"/>
        <end position="639"/>
    </location>
</feature>
<comment type="subcellular location">
    <subcellularLocation>
        <location evidence="1">Membrane</location>
        <topology evidence="1">Multi-pass membrane protein</topology>
    </subcellularLocation>
</comment>
<dbReference type="EMBL" id="KN658293">
    <property type="protein sequence ID" value="KHN20634.1"/>
    <property type="molecule type" value="Genomic_DNA"/>
</dbReference>
<feature type="domain" description="ABC transporter" evidence="12">
    <location>
        <begin position="35"/>
        <end position="281"/>
    </location>
</feature>
<dbReference type="InterPro" id="IPR003593">
    <property type="entry name" value="AAA+_ATPase"/>
</dbReference>
<dbReference type="GO" id="GO:0140359">
    <property type="term" value="F:ABC-type transporter activity"/>
    <property type="evidence" value="ECO:0007669"/>
    <property type="project" value="InterPro"/>
</dbReference>
<dbReference type="Proteomes" id="UP000053555">
    <property type="component" value="Unassembled WGS sequence"/>
</dbReference>
<reference evidence="13" key="1">
    <citation type="submission" date="2014-07" db="EMBL/GenBank/DDBJ databases">
        <title>Identification of a novel salt tolerance gene in wild soybean by whole-genome sequencing.</title>
        <authorList>
            <person name="Lam H.-M."/>
            <person name="Qi X."/>
            <person name="Li M.-W."/>
            <person name="Liu X."/>
            <person name="Xie M."/>
            <person name="Ni M."/>
            <person name="Xu X."/>
        </authorList>
    </citation>
    <scope>NUCLEOTIDE SEQUENCE [LARGE SCALE GENOMIC DNA]</scope>
    <source>
        <tissue evidence="13">Root</tissue>
    </source>
</reference>
<evidence type="ECO:0000256" key="9">
    <source>
        <dbReference type="ARBA" id="ARBA00023136"/>
    </source>
</evidence>
<feature type="transmembrane region" description="Helical" evidence="11">
    <location>
        <begin position="392"/>
        <end position="413"/>
    </location>
</feature>
<organism evidence="13">
    <name type="scientific">Glycine soja</name>
    <name type="common">Wild soybean</name>
    <dbReference type="NCBI Taxonomy" id="3848"/>
    <lineage>
        <taxon>Eukaryota</taxon>
        <taxon>Viridiplantae</taxon>
        <taxon>Streptophyta</taxon>
        <taxon>Embryophyta</taxon>
        <taxon>Tracheophyta</taxon>
        <taxon>Spermatophyta</taxon>
        <taxon>Magnoliopsida</taxon>
        <taxon>eudicotyledons</taxon>
        <taxon>Gunneridae</taxon>
        <taxon>Pentapetalae</taxon>
        <taxon>rosids</taxon>
        <taxon>fabids</taxon>
        <taxon>Fabales</taxon>
        <taxon>Fabaceae</taxon>
        <taxon>Papilionoideae</taxon>
        <taxon>50 kb inversion clade</taxon>
        <taxon>NPAAA clade</taxon>
        <taxon>indigoferoid/millettioid clade</taxon>
        <taxon>Phaseoleae</taxon>
        <taxon>Glycine</taxon>
        <taxon>Glycine subgen. Soja</taxon>
    </lineage>
</organism>
<feature type="transmembrane region" description="Helical" evidence="11">
    <location>
        <begin position="530"/>
        <end position="554"/>
    </location>
</feature>
<dbReference type="GO" id="GO:0016887">
    <property type="term" value="F:ATP hydrolysis activity"/>
    <property type="evidence" value="ECO:0007669"/>
    <property type="project" value="InterPro"/>
</dbReference>
<dbReference type="AlphaFoldDB" id="A0A0B2QK98"/>
<dbReference type="SUPFAM" id="SSF52540">
    <property type="entry name" value="P-loop containing nucleoside triphosphate hydrolases"/>
    <property type="match status" value="1"/>
</dbReference>
<evidence type="ECO:0000256" key="3">
    <source>
        <dbReference type="ARBA" id="ARBA00022448"/>
    </source>
</evidence>
<evidence type="ECO:0000313" key="17">
    <source>
        <dbReference type="Proteomes" id="UP000289340"/>
    </source>
</evidence>
<evidence type="ECO:0000256" key="10">
    <source>
        <dbReference type="SAM" id="MobiDB-lite"/>
    </source>
</evidence>
<keyword evidence="9 11" id="KW-0472">Membrane</keyword>
<feature type="region of interest" description="Disordered" evidence="10">
    <location>
        <begin position="663"/>
        <end position="695"/>
    </location>
</feature>
<feature type="compositionally biased region" description="Low complexity" evidence="10">
    <location>
        <begin position="675"/>
        <end position="695"/>
    </location>
</feature>
<reference evidence="14 17" key="2">
    <citation type="submission" date="2018-09" db="EMBL/GenBank/DDBJ databases">
        <title>A high-quality reference genome of wild soybean provides a powerful tool to mine soybean genomes.</title>
        <authorList>
            <person name="Xie M."/>
            <person name="Chung C.Y.L."/>
            <person name="Li M.-W."/>
            <person name="Wong F.-L."/>
            <person name="Chan T.-F."/>
            <person name="Lam H.-M."/>
        </authorList>
    </citation>
    <scope>NUCLEOTIDE SEQUENCE [LARGE SCALE GENOMIC DNA]</scope>
    <source>
        <strain evidence="17">cv. W05</strain>
        <tissue evidence="14">Hypocotyl of etiolated seedlings</tissue>
    </source>
</reference>
<dbReference type="Gramene" id="XM_028339037.1">
    <property type="protein sequence ID" value="XP_028194838.1"/>
    <property type="gene ID" value="LOC114380103"/>
</dbReference>
<dbReference type="Proteomes" id="UP000289340">
    <property type="component" value="Chromosome 12"/>
</dbReference>
<evidence type="ECO:0000256" key="11">
    <source>
        <dbReference type="SAM" id="Phobius"/>
    </source>
</evidence>
<dbReference type="EMBL" id="QZWG01000012">
    <property type="protein sequence ID" value="RZB73838.1"/>
    <property type="molecule type" value="Genomic_DNA"/>
</dbReference>
<evidence type="ECO:0000313" key="13">
    <source>
        <dbReference type="EMBL" id="KHN20634.1"/>
    </source>
</evidence>
<feature type="transmembrane region" description="Helical" evidence="11">
    <location>
        <begin position="425"/>
        <end position="446"/>
    </location>
</feature>
<dbReference type="PANTHER" id="PTHR48042:SF18">
    <property type="entry name" value="ABC TRANSPORTER G FAMILY MEMBER 12"/>
    <property type="match status" value="1"/>
</dbReference>
<keyword evidence="6" id="KW-0547">Nucleotide-binding</keyword>
<feature type="transmembrane region" description="Helical" evidence="11">
    <location>
        <begin position="561"/>
        <end position="580"/>
    </location>
</feature>
<evidence type="ECO:0000256" key="5">
    <source>
        <dbReference type="ARBA" id="ARBA00022692"/>
    </source>
</evidence>
<sequence>MEIESSAATDSNNWGGAAAVEREMTYTGFDRGTFLAWQDLRVVIPNFGKGPTKRLLNGLNGYAEPGRIMAIMGPSGSGKSTLLDSLAGRLSKNVVMTGNVLLNGKKKGLGAGYGVVAYVTQEDVLLGTLTVKETISYSAHLRLPTSMSKEEVNSIIDGTIIEMGLQDCADRLIGNWHFRGISGGEKKRLSIALEILTRPRLLFLDEPTSGLDSASAFFVVQTLRNVARDGRTVISSIHQPSSEVFALFDDLFLLSGGETVYFGEAKSAIEFFAEAGFPCPRKRNPSDHFLRCINSDFDIVTATLKGSQRIHDVPNSADPFMNLATAEIKATLVEKYRRSTYARRAKNRIQELSTDEGLEPPTQHGSQASWWKQLSTLTKRSFVNMCRDVGYYWLRIIIYIIVSICVGTVYFDVGYSYTSILARGACGAFISGFMTFMSIGGFPSFIEEMKVFYRERLNGYYGVAAYILANFLSSFPFLVAIALTTSTITYNMVKFRPGISHFVFFFLNIYSCISVIESLMMVVASLVPNFLMGIITGAGIIGIMMMTSGFFRLLSDLPKPVWRYPISYISYGSWAIQGSYKNDLLGLEFDPLLPGDPKLTGEYVITHMLGIELNHSKWWDLAALFVILICYRLLFFTVLKFKERASPLFQTLYAKRTIQQLEKRPSFRKMPSFPSQRHQSLHSLSSQDGLDSPLH</sequence>
<evidence type="ECO:0000256" key="6">
    <source>
        <dbReference type="ARBA" id="ARBA00022741"/>
    </source>
</evidence>
<evidence type="ECO:0000256" key="4">
    <source>
        <dbReference type="ARBA" id="ARBA00022553"/>
    </source>
</evidence>
<dbReference type="Pfam" id="PF00005">
    <property type="entry name" value="ABC_tran"/>
    <property type="match status" value="1"/>
</dbReference>
<dbReference type="GO" id="GO:0009651">
    <property type="term" value="P:response to salt stress"/>
    <property type="evidence" value="ECO:0007669"/>
    <property type="project" value="UniProtKB-ARBA"/>
</dbReference>
<dbReference type="Gene3D" id="3.40.50.300">
    <property type="entry name" value="P-loop containing nucleotide triphosphate hydrolases"/>
    <property type="match status" value="1"/>
</dbReference>
<dbReference type="PROSITE" id="PS50893">
    <property type="entry name" value="ABC_TRANSPORTER_2"/>
    <property type="match status" value="1"/>
</dbReference>
<dbReference type="EMBL" id="QZWG01000012">
    <property type="protein sequence ID" value="RZB73837.1"/>
    <property type="molecule type" value="Genomic_DNA"/>
</dbReference>
<evidence type="ECO:0000256" key="2">
    <source>
        <dbReference type="ARBA" id="ARBA00005814"/>
    </source>
</evidence>
<dbReference type="Gramene" id="XM_028339038.1">
    <property type="protein sequence ID" value="XP_028194839.1"/>
    <property type="gene ID" value="LOC114380103"/>
</dbReference>
<dbReference type="InterPro" id="IPR013525">
    <property type="entry name" value="ABC2_TM"/>
</dbReference>
<dbReference type="Pfam" id="PF19055">
    <property type="entry name" value="ABC2_membrane_7"/>
    <property type="match status" value="1"/>
</dbReference>
<dbReference type="InterPro" id="IPR027417">
    <property type="entry name" value="P-loop_NTPase"/>
</dbReference>
<accession>A0A0B2QK98</accession>
<dbReference type="FunFam" id="3.40.50.300:FF:000504">
    <property type="entry name" value="ABC transporter G family member 11"/>
    <property type="match status" value="1"/>
</dbReference>
<dbReference type="PROSITE" id="PS00211">
    <property type="entry name" value="ABC_TRANSPORTER_1"/>
    <property type="match status" value="1"/>
</dbReference>
<evidence type="ECO:0000313" key="16">
    <source>
        <dbReference type="EMBL" id="RZB73838.1"/>
    </source>
</evidence>